<keyword evidence="3" id="KW-1185">Reference proteome</keyword>
<organism evidence="2 3">
    <name type="scientific">Neotoma lepida</name>
    <name type="common">Desert woodrat</name>
    <dbReference type="NCBI Taxonomy" id="56216"/>
    <lineage>
        <taxon>Eukaryota</taxon>
        <taxon>Metazoa</taxon>
        <taxon>Chordata</taxon>
        <taxon>Craniata</taxon>
        <taxon>Vertebrata</taxon>
        <taxon>Euteleostomi</taxon>
        <taxon>Mammalia</taxon>
        <taxon>Eutheria</taxon>
        <taxon>Euarchontoglires</taxon>
        <taxon>Glires</taxon>
        <taxon>Rodentia</taxon>
        <taxon>Myomorpha</taxon>
        <taxon>Muroidea</taxon>
        <taxon>Cricetidae</taxon>
        <taxon>Neotominae</taxon>
        <taxon>Neotoma</taxon>
    </lineage>
</organism>
<dbReference type="STRING" id="56216.A0A1A6I0F2"/>
<dbReference type="AlphaFoldDB" id="A0A1A6I0F2"/>
<dbReference type="PANTHER" id="PTHR12482:SF3">
    <property type="entry name" value="PROTEIN FAM135B"/>
    <property type="match status" value="1"/>
</dbReference>
<feature type="non-terminal residue" evidence="2">
    <location>
        <position position="38"/>
    </location>
</feature>
<dbReference type="Pfam" id="PF05057">
    <property type="entry name" value="DUF676"/>
    <property type="match status" value="1"/>
</dbReference>
<comment type="caution">
    <text evidence="2">The sequence shown here is derived from an EMBL/GenBank/DDBJ whole genome shotgun (WGS) entry which is preliminary data.</text>
</comment>
<name>A0A1A6I0F2_NEOLE</name>
<dbReference type="EMBL" id="LZPO01006215">
    <property type="protein sequence ID" value="OBS83457.1"/>
    <property type="molecule type" value="Genomic_DNA"/>
</dbReference>
<accession>A0A1A6I0F2</accession>
<feature type="domain" description="DUF676" evidence="1">
    <location>
        <begin position="1"/>
        <end position="38"/>
    </location>
</feature>
<dbReference type="PANTHER" id="PTHR12482">
    <property type="entry name" value="LIPASE ROG1-RELATED-RELATED"/>
    <property type="match status" value="1"/>
</dbReference>
<reference evidence="2 3" key="1">
    <citation type="submission" date="2016-06" db="EMBL/GenBank/DDBJ databases">
        <title>The Draft Genome Sequence and Annotation of the Desert Woodrat Neotoma lepida.</title>
        <authorList>
            <person name="Campbell M."/>
            <person name="Oakeson K.F."/>
            <person name="Yandell M."/>
            <person name="Halpert J.R."/>
            <person name="Dearing D."/>
        </authorList>
    </citation>
    <scope>NUCLEOTIDE SEQUENCE [LARGE SCALE GENOMIC DNA]</scope>
    <source>
        <strain evidence="2">417</strain>
        <tissue evidence="2">Liver</tissue>
    </source>
</reference>
<evidence type="ECO:0000313" key="2">
    <source>
        <dbReference type="EMBL" id="OBS83457.1"/>
    </source>
</evidence>
<evidence type="ECO:0000313" key="3">
    <source>
        <dbReference type="Proteomes" id="UP000092124"/>
    </source>
</evidence>
<evidence type="ECO:0000259" key="1">
    <source>
        <dbReference type="Pfam" id="PF05057"/>
    </source>
</evidence>
<protein>
    <recommendedName>
        <fullName evidence="1">DUF676 domain-containing protein</fullName>
    </recommendedName>
</protein>
<sequence>MSEKNQMDTFADFDTMTDRLLDEIIQHIQLYNLSISRI</sequence>
<dbReference type="InterPro" id="IPR044294">
    <property type="entry name" value="Lipase-like"/>
</dbReference>
<proteinExistence type="predicted"/>
<dbReference type="Proteomes" id="UP000092124">
    <property type="component" value="Unassembled WGS sequence"/>
</dbReference>
<gene>
    <name evidence="2" type="ORF">A6R68_22553</name>
</gene>
<dbReference type="InterPro" id="IPR007751">
    <property type="entry name" value="DUF676_lipase-like"/>
</dbReference>